<dbReference type="GO" id="GO:0008641">
    <property type="term" value="F:ubiquitin-like modifier activating enzyme activity"/>
    <property type="evidence" value="ECO:0007669"/>
    <property type="project" value="InterPro"/>
</dbReference>
<evidence type="ECO:0000256" key="1">
    <source>
        <dbReference type="ARBA" id="ARBA00009919"/>
    </source>
</evidence>
<dbReference type="InterPro" id="IPR036873">
    <property type="entry name" value="Rhodanese-like_dom_sf"/>
</dbReference>
<dbReference type="PANTHER" id="PTHR10953">
    <property type="entry name" value="UBIQUITIN-ACTIVATING ENZYME E1"/>
    <property type="match status" value="1"/>
</dbReference>
<dbReference type="KEGG" id="srd:SD10_19375"/>
<comment type="catalytic activity">
    <reaction evidence="5">
        <text>[molybdopterin-synthase sulfur-carrier protein]-C-terminal Gly-Gly + ATP + H(+) = [molybdopterin-synthase sulfur-carrier protein]-C-terminal Gly-Gly-AMP + diphosphate</text>
        <dbReference type="Rhea" id="RHEA:43616"/>
        <dbReference type="Rhea" id="RHEA-COMP:12159"/>
        <dbReference type="Rhea" id="RHEA-COMP:12202"/>
        <dbReference type="ChEBI" id="CHEBI:15378"/>
        <dbReference type="ChEBI" id="CHEBI:30616"/>
        <dbReference type="ChEBI" id="CHEBI:33019"/>
        <dbReference type="ChEBI" id="CHEBI:90618"/>
        <dbReference type="ChEBI" id="CHEBI:90778"/>
        <dbReference type="EC" id="2.7.7.80"/>
    </reaction>
</comment>
<evidence type="ECO:0000256" key="9">
    <source>
        <dbReference type="ARBA" id="ARBA00073635"/>
    </source>
</evidence>
<keyword evidence="2" id="KW-0808">Transferase</keyword>
<dbReference type="RefSeq" id="WP_046576011.1">
    <property type="nucleotide sequence ID" value="NZ_CP010429.1"/>
</dbReference>
<evidence type="ECO:0000259" key="13">
    <source>
        <dbReference type="PROSITE" id="PS50206"/>
    </source>
</evidence>
<dbReference type="HOGENOM" id="CLU_013325_1_0_10"/>
<keyword evidence="15" id="KW-1185">Reference proteome</keyword>
<comment type="subunit">
    <text evidence="7">Homodimer. Forms a stable heterotetrameric complex of 2 MoeB and 2 MoaD during adenylation of MoaD.</text>
</comment>
<dbReference type="Pfam" id="PF00581">
    <property type="entry name" value="Rhodanese"/>
    <property type="match status" value="1"/>
</dbReference>
<dbReference type="PROSITE" id="PS50206">
    <property type="entry name" value="RHODANESE_3"/>
    <property type="match status" value="1"/>
</dbReference>
<dbReference type="GO" id="GO:0005829">
    <property type="term" value="C:cytosol"/>
    <property type="evidence" value="ECO:0007669"/>
    <property type="project" value="TreeGrafter"/>
</dbReference>
<dbReference type="NCBIfam" id="NF004281">
    <property type="entry name" value="PRK05690.1"/>
    <property type="match status" value="1"/>
</dbReference>
<evidence type="ECO:0000256" key="4">
    <source>
        <dbReference type="ARBA" id="ARBA00022840"/>
    </source>
</evidence>
<dbReference type="GO" id="GO:0061605">
    <property type="term" value="F:molybdopterin-synthase adenylyltransferase activity"/>
    <property type="evidence" value="ECO:0007669"/>
    <property type="project" value="UniProtKB-EC"/>
</dbReference>
<dbReference type="InterPro" id="IPR035985">
    <property type="entry name" value="Ubiquitin-activating_enz"/>
</dbReference>
<dbReference type="STRING" id="1379870.SD10_19375"/>
<sequence length="379" mass="41533">MEATTLIPAEKQRYQKHLNLPEIGTKGQLRLKNARVLVVGAGGLGCPVLLYLTAAGVGKIGVIDPDVVDLSNLQRQVLYTTDEVGKPKAKAAINHLNRLNPDLTFDTYTMALDISNARAIIDGYDIVVDCTDNFKVRYLVNDICVTLGKPFVYGAIHRFEGQVAVLNADLGDGKRGPTYRCLFPEYPNEIEIPNCNDTGVLGVLPGVIGTFQANEVIKLITGIGQSLSEQLLMVDLLTMSQQKIKIKRRADAEKLAREGLASAGTRTNPGASGPQKLSVQELANRIATGEELFLLDVRERPEYELCHLEGAVLIPVGMIPNNRKRIPTDRPVIVYCHHGIRSANVAQYLYAQDGLTNLYNLDGGINAWARDIEPEMAVY</sequence>
<dbReference type="SMART" id="SM00450">
    <property type="entry name" value="RHOD"/>
    <property type="match status" value="1"/>
</dbReference>
<dbReference type="GO" id="GO:0008146">
    <property type="term" value="F:sulfotransferase activity"/>
    <property type="evidence" value="ECO:0007669"/>
    <property type="project" value="TreeGrafter"/>
</dbReference>
<dbReference type="FunFam" id="3.40.50.720:FF:000033">
    <property type="entry name" value="Adenylyltransferase and sulfurtransferase MOCS3"/>
    <property type="match status" value="1"/>
</dbReference>
<dbReference type="SUPFAM" id="SSF69572">
    <property type="entry name" value="Activating enzymes of the ubiquitin-like proteins"/>
    <property type="match status" value="1"/>
</dbReference>
<evidence type="ECO:0000313" key="14">
    <source>
        <dbReference type="EMBL" id="AKD56741.1"/>
    </source>
</evidence>
<keyword evidence="4" id="KW-0067">ATP-binding</keyword>
<accession>A0A0E3V909</accession>
<dbReference type="Gene3D" id="3.40.250.10">
    <property type="entry name" value="Rhodanese-like domain"/>
    <property type="match status" value="1"/>
</dbReference>
<evidence type="ECO:0000256" key="11">
    <source>
        <dbReference type="ARBA" id="ARBA00075328"/>
    </source>
</evidence>
<evidence type="ECO:0000256" key="12">
    <source>
        <dbReference type="ARBA" id="ARBA00078531"/>
    </source>
</evidence>
<organism evidence="14 15">
    <name type="scientific">Spirosoma radiotolerans</name>
    <dbReference type="NCBI Taxonomy" id="1379870"/>
    <lineage>
        <taxon>Bacteria</taxon>
        <taxon>Pseudomonadati</taxon>
        <taxon>Bacteroidota</taxon>
        <taxon>Cytophagia</taxon>
        <taxon>Cytophagales</taxon>
        <taxon>Cytophagaceae</taxon>
        <taxon>Spirosoma</taxon>
    </lineage>
</organism>
<dbReference type="Gene3D" id="3.40.50.720">
    <property type="entry name" value="NAD(P)-binding Rossmann-like Domain"/>
    <property type="match status" value="1"/>
</dbReference>
<dbReference type="PATRIC" id="fig|1379870.5.peg.4181"/>
<name>A0A0E3V909_9BACT</name>
<feature type="domain" description="Rhodanese" evidence="13">
    <location>
        <begin position="288"/>
        <end position="377"/>
    </location>
</feature>
<evidence type="ECO:0000256" key="8">
    <source>
        <dbReference type="ARBA" id="ARBA00066884"/>
    </source>
</evidence>
<dbReference type="GO" id="GO:0004792">
    <property type="term" value="F:thiosulfate-cyanide sulfurtransferase activity"/>
    <property type="evidence" value="ECO:0007669"/>
    <property type="project" value="TreeGrafter"/>
</dbReference>
<dbReference type="InterPro" id="IPR045886">
    <property type="entry name" value="ThiF/MoeB/HesA"/>
</dbReference>
<dbReference type="AlphaFoldDB" id="A0A0E3V909"/>
<evidence type="ECO:0000256" key="10">
    <source>
        <dbReference type="ARBA" id="ARBA00075110"/>
    </source>
</evidence>
<gene>
    <name evidence="14" type="ORF">SD10_19375</name>
</gene>
<proteinExistence type="inferred from homology"/>
<dbReference type="InterPro" id="IPR000594">
    <property type="entry name" value="ThiF_NAD_FAD-bd"/>
</dbReference>
<dbReference type="Proteomes" id="UP000033054">
    <property type="component" value="Chromosome"/>
</dbReference>
<evidence type="ECO:0000256" key="6">
    <source>
        <dbReference type="ARBA" id="ARBA00055169"/>
    </source>
</evidence>
<comment type="similarity">
    <text evidence="1">Belongs to the HesA/MoeB/ThiF family.</text>
</comment>
<keyword evidence="3" id="KW-0547">Nucleotide-binding</keyword>
<evidence type="ECO:0000256" key="2">
    <source>
        <dbReference type="ARBA" id="ARBA00022679"/>
    </source>
</evidence>
<reference evidence="14 15" key="1">
    <citation type="journal article" date="2014" name="Curr. Microbiol.">
        <title>Spirosoma radiotolerans sp. nov., a gamma-radiation-resistant bacterium isolated from gamma ray-irradiated soil.</title>
        <authorList>
            <person name="Lee J.J."/>
            <person name="Srinivasan S."/>
            <person name="Lim S."/>
            <person name="Joe M."/>
            <person name="Im S."/>
            <person name="Bae S.I."/>
            <person name="Park K.R."/>
            <person name="Han J.H."/>
            <person name="Park S.H."/>
            <person name="Joo B.M."/>
            <person name="Park S.J."/>
            <person name="Kim M.K."/>
        </authorList>
    </citation>
    <scope>NUCLEOTIDE SEQUENCE [LARGE SCALE GENOMIC DNA]</scope>
    <source>
        <strain evidence="14 15">DG5A</strain>
    </source>
</reference>
<comment type="function">
    <text evidence="6">Catalyzes the adenylation by ATP of the carboxyl group of the C-terminal glycine of sulfur carrier protein MoaD.</text>
</comment>
<dbReference type="InterPro" id="IPR001763">
    <property type="entry name" value="Rhodanese-like_dom"/>
</dbReference>
<evidence type="ECO:0000256" key="7">
    <source>
        <dbReference type="ARBA" id="ARBA00063809"/>
    </source>
</evidence>
<dbReference type="OrthoDB" id="9804286at2"/>
<dbReference type="EMBL" id="CP010429">
    <property type="protein sequence ID" value="AKD56741.1"/>
    <property type="molecule type" value="Genomic_DNA"/>
</dbReference>
<dbReference type="EC" id="2.7.7.80" evidence="8"/>
<evidence type="ECO:0000256" key="5">
    <source>
        <dbReference type="ARBA" id="ARBA00052218"/>
    </source>
</evidence>
<dbReference type="PANTHER" id="PTHR10953:SF102">
    <property type="entry name" value="ADENYLYLTRANSFERASE AND SULFURTRANSFERASE MOCS3"/>
    <property type="match status" value="1"/>
</dbReference>
<dbReference type="Pfam" id="PF00899">
    <property type="entry name" value="ThiF"/>
    <property type="match status" value="1"/>
</dbReference>
<dbReference type="CDD" id="cd00757">
    <property type="entry name" value="ThiF_MoeB_HesA_family"/>
    <property type="match status" value="1"/>
</dbReference>
<protein>
    <recommendedName>
        <fullName evidence="9">Molybdopterin-synthase adenylyltransferase</fullName>
        <ecNumber evidence="8">2.7.7.80</ecNumber>
    </recommendedName>
    <alternativeName>
        <fullName evidence="12">MoaD protein adenylase</fullName>
    </alternativeName>
    <alternativeName>
        <fullName evidence="10">Molybdopterin-converting factor subunit 1 adenylase</fullName>
    </alternativeName>
    <alternativeName>
        <fullName evidence="11">Sulfur carrier protein MoaD adenylyltransferase</fullName>
    </alternativeName>
</protein>
<evidence type="ECO:0000256" key="3">
    <source>
        <dbReference type="ARBA" id="ARBA00022741"/>
    </source>
</evidence>
<evidence type="ECO:0000313" key="15">
    <source>
        <dbReference type="Proteomes" id="UP000033054"/>
    </source>
</evidence>
<dbReference type="GO" id="GO:0005524">
    <property type="term" value="F:ATP binding"/>
    <property type="evidence" value="ECO:0007669"/>
    <property type="project" value="UniProtKB-KW"/>
</dbReference>